<evidence type="ECO:0000259" key="1">
    <source>
        <dbReference type="Pfam" id="PF13503"/>
    </source>
</evidence>
<reference evidence="8 9" key="2">
    <citation type="submission" date="2015-07" db="EMBL/GenBank/DDBJ databases">
        <authorList>
            <consortium name="Pathogen Informatics"/>
        </authorList>
    </citation>
    <scope>NUCLEOTIDE SEQUENCE [LARGE SCALE GENOMIC DNA]</scope>
    <source>
        <strain evidence="5 8">A316</strain>
        <strain evidence="4 9">A51</strain>
    </source>
</reference>
<sequence length="295" mass="34214">MRSTNSFVVHNWVSLVPEMEMDTQERLYLLVDGAQISHLAQALYRLSGELVLEPLYLFPPFEQLKEVSPYLVLATDTVKTWFLEQNQGLAGFFFASLDSIEEIAEQLRRLIQVESPYGSTVFLKMANSECAYVLLSTQCQPLWKVINRAWLPTRQGWQYVQRPELTATQDTPVRFKLTDEQWQRLGNITWLNTLETVERHVQQWFPDLAQQWQSDPELFHRHAQWAYQQGFSSERDLMLFFNVLGFLGVDALEKGKYPEIDPLLHQASSRTPSQRIEAAAELAYQHSQSSQEVQG</sequence>
<dbReference type="Pfam" id="PF13503">
    <property type="entry name" value="DUF4123"/>
    <property type="match status" value="1"/>
</dbReference>
<evidence type="ECO:0000313" key="10">
    <source>
        <dbReference type="Proteomes" id="UP000471242"/>
    </source>
</evidence>
<evidence type="ECO:0000313" key="8">
    <source>
        <dbReference type="Proteomes" id="UP000041770"/>
    </source>
</evidence>
<organism evidence="3">
    <name type="scientific">Vibrio cholerae</name>
    <dbReference type="NCBI Taxonomy" id="666"/>
    <lineage>
        <taxon>Bacteria</taxon>
        <taxon>Pseudomonadati</taxon>
        <taxon>Pseudomonadota</taxon>
        <taxon>Gammaproteobacteria</taxon>
        <taxon>Vibrionales</taxon>
        <taxon>Vibrionaceae</taxon>
        <taxon>Vibrio</taxon>
    </lineage>
</organism>
<dbReference type="KEGG" id="vcq:EN18_03865"/>
<dbReference type="Proteomes" id="UP000041770">
    <property type="component" value="Unassembled WGS sequence"/>
</dbReference>
<dbReference type="EMBL" id="CWOW01000030">
    <property type="protein sequence ID" value="CSB14597.1"/>
    <property type="molecule type" value="Genomic_DNA"/>
</dbReference>
<reference evidence="7 10" key="3">
    <citation type="submission" date="2018-09" db="EMBL/GenBank/DDBJ databases">
        <title>Genomic epidemiology reveals two lineages of Vibrio cholerae that can cause global cholera epidemics despite absence of cholera toxin gene.</title>
        <authorList>
            <person name="Wang H."/>
            <person name="Zen W."/>
            <person name="Yu H."/>
            <person name="Zhang W."/>
            <person name="Pan J."/>
            <person name="Yang C."/>
            <person name="Cui Y."/>
        </authorList>
    </citation>
    <scope>NUCLEOTIDE SEQUENCE [LARGE SCALE GENOMIC DNA]</scope>
    <source>
        <strain evidence="7 10">00-1_S85</strain>
    </source>
</reference>
<dbReference type="OMA" id="IAQWFES"/>
<dbReference type="EMBL" id="JAHBND010000050">
    <property type="protein sequence ID" value="MBS7672102.1"/>
    <property type="molecule type" value="Genomic_DNA"/>
</dbReference>
<dbReference type="Proteomes" id="UP000044806">
    <property type="component" value="Unassembled WGS sequence"/>
</dbReference>
<evidence type="ECO:0000313" key="5">
    <source>
        <dbReference type="EMBL" id="CSC07721.1"/>
    </source>
</evidence>
<evidence type="ECO:0000313" key="7">
    <source>
        <dbReference type="EMBL" id="MVD24117.1"/>
    </source>
</evidence>
<dbReference type="EMBL" id="CWQY01000002">
    <property type="protein sequence ID" value="CSC07721.1"/>
    <property type="molecule type" value="Genomic_DNA"/>
</dbReference>
<dbReference type="EMBL" id="QZRB01000016">
    <property type="protein sequence ID" value="MVD24117.1"/>
    <property type="molecule type" value="Genomic_DNA"/>
</dbReference>
<dbReference type="Proteomes" id="UP001196338">
    <property type="component" value="Unassembled WGS sequence"/>
</dbReference>
<dbReference type="EMBL" id="KF228943">
    <property type="protein sequence ID" value="AHX36792.1"/>
    <property type="molecule type" value="Genomic_DNA"/>
</dbReference>
<evidence type="ECO:0000313" key="3">
    <source>
        <dbReference type="EMBL" id="AHX36803.1"/>
    </source>
</evidence>
<name>A0A023PTD7_VIBCL</name>
<feature type="domain" description="DUF4123" evidence="1">
    <location>
        <begin position="27"/>
        <end position="137"/>
    </location>
</feature>
<dbReference type="EMBL" id="KF228944">
    <property type="protein sequence ID" value="AHX36803.1"/>
    <property type="molecule type" value="Genomic_DNA"/>
</dbReference>
<evidence type="ECO:0000313" key="4">
    <source>
        <dbReference type="EMBL" id="CSB14597.1"/>
    </source>
</evidence>
<accession>A0A023PTD7</accession>
<dbReference type="InterPro" id="IPR025391">
    <property type="entry name" value="DUF4123"/>
</dbReference>
<evidence type="ECO:0000313" key="2">
    <source>
        <dbReference type="EMBL" id="AHX36792.1"/>
    </source>
</evidence>
<gene>
    <name evidence="7" type="ORF">D6U24_12175</name>
    <name evidence="4" type="ORF">ERS013165_03557</name>
    <name evidence="5" type="ORF">ERS013200_00505</name>
    <name evidence="6" type="ORF">KIN13_01390</name>
</gene>
<protein>
    <submittedName>
        <fullName evidence="6">DUF4123 domain-containing protein</fullName>
    </submittedName>
    <submittedName>
        <fullName evidence="4">Membrane protein</fullName>
    </submittedName>
</protein>
<evidence type="ECO:0000313" key="9">
    <source>
        <dbReference type="Proteomes" id="UP000044806"/>
    </source>
</evidence>
<dbReference type="AlphaFoldDB" id="A0A023PTD7"/>
<dbReference type="PATRIC" id="fig|666.1969.peg.320"/>
<evidence type="ECO:0000313" key="6">
    <source>
        <dbReference type="EMBL" id="MBS7672102.1"/>
    </source>
</evidence>
<dbReference type="RefSeq" id="WP_001257973.1">
    <property type="nucleotide sequence ID" value="NZ_AP018677.1"/>
</dbReference>
<dbReference type="Proteomes" id="UP000471242">
    <property type="component" value="Unassembled WGS sequence"/>
</dbReference>
<reference evidence="3" key="1">
    <citation type="journal article" date="2014" name="Nat. Commun.">
        <title>The Vibrio cholerae type VI secretion system employs diverse effector modules for intraspecific competition.</title>
        <authorList>
            <person name="Unterweger D."/>
            <person name="Miyata S.T."/>
            <person name="Bachmann V."/>
            <person name="Brooks T.M."/>
            <person name="Mullins T."/>
            <person name="Kostiuk B."/>
            <person name="Provenzano D."/>
            <person name="Pukatzki S."/>
        </authorList>
    </citation>
    <scope>NUCLEOTIDE SEQUENCE</scope>
    <source>
        <strain evidence="2">CA401</strain>
        <strain evidence="3">NIH41</strain>
    </source>
</reference>
<reference evidence="6" key="5">
    <citation type="submission" date="2023-08" db="EMBL/GenBank/DDBJ databases">
        <title>Vibrio cholerae Outbreaks in Tanzania Exemplify Founder Flush: Simultaneous Increases in Population Size and Genetic Diversity.</title>
        <authorList>
            <person name="Debes A.K."/>
            <person name="Mohammed A."/>
            <person name="Maseke I."/>
            <person name="Almeida M."/>
            <person name="Li S."/>
            <person name="Matimba H."/>
            <person name="Joachim A."/>
            <person name="Mizinduko M."/>
            <person name="Nyanga S."/>
            <person name="Kelly M."/>
            <person name="Kachwamba Y."/>
            <person name="Schaffer A.M."/>
            <person name="Nyanga A.S."/>
            <person name="Mghamba J."/>
            <person name="Mosha F.S."/>
            <person name="Sack D.A."/>
            <person name="Stine O.C."/>
        </authorList>
    </citation>
    <scope>NUCLEOTIDE SEQUENCE</scope>
    <source>
        <strain evidence="6">TDS0091212</strain>
    </source>
</reference>
<reference evidence="6" key="4">
    <citation type="submission" date="2021-05" db="EMBL/GenBank/DDBJ databases">
        <authorList>
            <person name="Stine C."/>
        </authorList>
    </citation>
    <scope>NUCLEOTIDE SEQUENCE</scope>
    <source>
        <strain evidence="6">TDS0091212</strain>
    </source>
</reference>
<proteinExistence type="predicted"/>